<dbReference type="AlphaFoldDB" id="A0A086JVZ6"/>
<accession>A0A086JVZ6</accession>
<gene>
    <name evidence="1" type="ORF">TGDOM2_400090</name>
</gene>
<name>A0A086JVZ6_TOXGO</name>
<dbReference type="EMBL" id="AHZU02001102">
    <property type="protein sequence ID" value="KFG36314.1"/>
    <property type="molecule type" value="Genomic_DNA"/>
</dbReference>
<organism evidence="1 2">
    <name type="scientific">Toxoplasma gondii GAB2-2007-GAL-DOM2</name>
    <dbReference type="NCBI Taxonomy" id="1130820"/>
    <lineage>
        <taxon>Eukaryota</taxon>
        <taxon>Sar</taxon>
        <taxon>Alveolata</taxon>
        <taxon>Apicomplexa</taxon>
        <taxon>Conoidasida</taxon>
        <taxon>Coccidia</taxon>
        <taxon>Eucoccidiorida</taxon>
        <taxon>Eimeriorina</taxon>
        <taxon>Sarcocystidae</taxon>
        <taxon>Toxoplasma</taxon>
    </lineage>
</organism>
<dbReference type="VEuPathDB" id="ToxoDB:TGDOM2_400090"/>
<proteinExistence type="predicted"/>
<evidence type="ECO:0000313" key="1">
    <source>
        <dbReference type="EMBL" id="KFG36314.1"/>
    </source>
</evidence>
<protein>
    <submittedName>
        <fullName evidence="1">Uncharacterized protein</fullName>
    </submittedName>
</protein>
<comment type="caution">
    <text evidence="1">The sequence shown here is derived from an EMBL/GenBank/DDBJ whole genome shotgun (WGS) entry which is preliminary data.</text>
</comment>
<feature type="non-terminal residue" evidence="1">
    <location>
        <position position="1"/>
    </location>
</feature>
<sequence length="91" mass="10844">VAHVYIFFRKLRDRKRVGGRCFLRNLCSHSFHLRSDGFSLQKRRIQSQSSQKPFFRAFSSFVSLVKVNGQQSRILRAAECERRRTRVQGRR</sequence>
<reference evidence="1 2" key="1">
    <citation type="submission" date="2014-02" db="EMBL/GenBank/DDBJ databases">
        <authorList>
            <person name="Sibley D."/>
            <person name="Venepally P."/>
            <person name="Karamycheva S."/>
            <person name="Hadjithomas M."/>
            <person name="Khan A."/>
            <person name="Brunk B."/>
            <person name="Roos D."/>
            <person name="Caler E."/>
            <person name="Lorenzi H."/>
        </authorList>
    </citation>
    <scope>NUCLEOTIDE SEQUENCE [LARGE SCALE GENOMIC DNA]</scope>
    <source>
        <strain evidence="1 2">GAB2-2007-GAL-DOM2</strain>
    </source>
</reference>
<evidence type="ECO:0000313" key="2">
    <source>
        <dbReference type="Proteomes" id="UP000028837"/>
    </source>
</evidence>
<dbReference type="Proteomes" id="UP000028837">
    <property type="component" value="Unassembled WGS sequence"/>
</dbReference>